<organism evidence="2 3">
    <name type="scientific">Hydrogenophaga borbori</name>
    <dbReference type="NCBI Taxonomy" id="2294117"/>
    <lineage>
        <taxon>Bacteria</taxon>
        <taxon>Pseudomonadati</taxon>
        <taxon>Pseudomonadota</taxon>
        <taxon>Betaproteobacteria</taxon>
        <taxon>Burkholderiales</taxon>
        <taxon>Comamonadaceae</taxon>
        <taxon>Hydrogenophaga</taxon>
    </lineage>
</organism>
<dbReference type="Gene3D" id="3.40.630.30">
    <property type="match status" value="1"/>
</dbReference>
<dbReference type="InterPro" id="IPR013653">
    <property type="entry name" value="GCN5-like_dom"/>
</dbReference>
<evidence type="ECO:0000313" key="3">
    <source>
        <dbReference type="Proteomes" id="UP000261931"/>
    </source>
</evidence>
<accession>A0A372EQ96</accession>
<sequence>MHPLDRPVWASLTGAHAPLSVGGALARRYRPDVNRFAATPDDGPEALAALAALLAPGESAFLAQVPALVVPPGLRVAKQGLCVQMLATRALRDDGGPDALLRLGEPDAAEMLALATLTEPGPFLPRTHAMGDFLGVRRPGRLLAMAGERFRVPGYAEVSGVCTHPEARGLGLARRLSAAVAARIQARGEQPFLHAWETNTPAIALYETLGFRVRTKVHVAVLERLAG</sequence>
<dbReference type="InterPro" id="IPR000182">
    <property type="entry name" value="GNAT_dom"/>
</dbReference>
<dbReference type="AlphaFoldDB" id="A0A372EQ96"/>
<evidence type="ECO:0000259" key="1">
    <source>
        <dbReference type="PROSITE" id="PS51186"/>
    </source>
</evidence>
<keyword evidence="3" id="KW-1185">Reference proteome</keyword>
<dbReference type="InterPro" id="IPR016181">
    <property type="entry name" value="Acyl_CoA_acyltransferase"/>
</dbReference>
<proteinExistence type="predicted"/>
<keyword evidence="2" id="KW-0808">Transferase</keyword>
<protein>
    <submittedName>
        <fullName evidence="2">GNAT family N-acetyltransferase</fullName>
    </submittedName>
</protein>
<dbReference type="Proteomes" id="UP000261931">
    <property type="component" value="Unassembled WGS sequence"/>
</dbReference>
<dbReference type="EMBL" id="QVLS01000001">
    <property type="protein sequence ID" value="RFP82799.1"/>
    <property type="molecule type" value="Genomic_DNA"/>
</dbReference>
<dbReference type="GO" id="GO:0016747">
    <property type="term" value="F:acyltransferase activity, transferring groups other than amino-acyl groups"/>
    <property type="evidence" value="ECO:0007669"/>
    <property type="project" value="InterPro"/>
</dbReference>
<comment type="caution">
    <text evidence="2">The sequence shown here is derived from an EMBL/GenBank/DDBJ whole genome shotgun (WGS) entry which is preliminary data.</text>
</comment>
<reference evidence="2 3" key="1">
    <citation type="submission" date="2018-08" db="EMBL/GenBank/DDBJ databases">
        <title>Hydrogenophaga sp. LA-38 isolated from sludge.</title>
        <authorList>
            <person name="Im W.-T."/>
        </authorList>
    </citation>
    <scope>NUCLEOTIDE SEQUENCE [LARGE SCALE GENOMIC DNA]</scope>
    <source>
        <strain evidence="2 3">LA-38</strain>
    </source>
</reference>
<name>A0A372EQ96_9BURK</name>
<feature type="domain" description="N-acetyltransferase" evidence="1">
    <location>
        <begin position="86"/>
        <end position="227"/>
    </location>
</feature>
<evidence type="ECO:0000313" key="2">
    <source>
        <dbReference type="EMBL" id="RFP82799.1"/>
    </source>
</evidence>
<dbReference type="Pfam" id="PF08445">
    <property type="entry name" value="FR47"/>
    <property type="match status" value="1"/>
</dbReference>
<gene>
    <name evidence="2" type="ORF">DY262_02970</name>
</gene>
<dbReference type="PROSITE" id="PS51186">
    <property type="entry name" value="GNAT"/>
    <property type="match status" value="1"/>
</dbReference>
<dbReference type="RefSeq" id="WP_116957469.1">
    <property type="nucleotide sequence ID" value="NZ_QVLS01000001.1"/>
</dbReference>
<dbReference type="CDD" id="cd04301">
    <property type="entry name" value="NAT_SF"/>
    <property type="match status" value="1"/>
</dbReference>
<dbReference type="SUPFAM" id="SSF55729">
    <property type="entry name" value="Acyl-CoA N-acyltransferases (Nat)"/>
    <property type="match status" value="1"/>
</dbReference>